<dbReference type="Proteomes" id="UP000031668">
    <property type="component" value="Unassembled WGS sequence"/>
</dbReference>
<proteinExistence type="predicted"/>
<evidence type="ECO:0000313" key="2">
    <source>
        <dbReference type="Proteomes" id="UP000031668"/>
    </source>
</evidence>
<gene>
    <name evidence="1" type="ORF">RF11_16504</name>
</gene>
<keyword evidence="2" id="KW-1185">Reference proteome</keyword>
<dbReference type="AlphaFoldDB" id="A0A0C2N2V0"/>
<dbReference type="PANTHER" id="PTHR47163:SF3">
    <property type="entry name" value="PROTEIN CBG18017"/>
    <property type="match status" value="1"/>
</dbReference>
<organism evidence="1 2">
    <name type="scientific">Thelohanellus kitauei</name>
    <name type="common">Myxosporean</name>
    <dbReference type="NCBI Taxonomy" id="669202"/>
    <lineage>
        <taxon>Eukaryota</taxon>
        <taxon>Metazoa</taxon>
        <taxon>Cnidaria</taxon>
        <taxon>Myxozoa</taxon>
        <taxon>Myxosporea</taxon>
        <taxon>Bivalvulida</taxon>
        <taxon>Platysporina</taxon>
        <taxon>Myxobolidae</taxon>
        <taxon>Thelohanellus</taxon>
    </lineage>
</organism>
<evidence type="ECO:0000313" key="1">
    <source>
        <dbReference type="EMBL" id="KII70660.1"/>
    </source>
</evidence>
<name>A0A0C2N2V0_THEKT</name>
<comment type="caution">
    <text evidence="1">The sequence shown here is derived from an EMBL/GenBank/DDBJ whole genome shotgun (WGS) entry which is preliminary data.</text>
</comment>
<dbReference type="EMBL" id="JWZT01002000">
    <property type="protein sequence ID" value="KII70660.1"/>
    <property type="molecule type" value="Genomic_DNA"/>
</dbReference>
<protein>
    <submittedName>
        <fullName evidence="1">Uncharacterized protein</fullName>
    </submittedName>
</protein>
<sequence>MTAKMAKNMFYRMSLHQESPENFLVTHGLVVNAATIHQNRFNLLYFKRTRKLTNQTRDKLGQYGQKIEELPTLRFRSCDTPIVVVQIDECLLRAQRLYIRGRLLQGDENIIQEDRDEWLRMNNNQPMNPNRNYGMRISGPWIFGLMECIKDNQGKYKSGEVRLFKVEGRDSNTLLPLIKSHVHTGSMIWSDQCAAYNSQSRDL</sequence>
<reference evidence="1 2" key="1">
    <citation type="journal article" date="2014" name="Genome Biol. Evol.">
        <title>The genome of the myxosporean Thelohanellus kitauei shows adaptations to nutrient acquisition within its fish host.</title>
        <authorList>
            <person name="Yang Y."/>
            <person name="Xiong J."/>
            <person name="Zhou Z."/>
            <person name="Huo F."/>
            <person name="Miao W."/>
            <person name="Ran C."/>
            <person name="Liu Y."/>
            <person name="Zhang J."/>
            <person name="Feng J."/>
            <person name="Wang M."/>
            <person name="Wang M."/>
            <person name="Wang L."/>
            <person name="Yao B."/>
        </authorList>
    </citation>
    <scope>NUCLEOTIDE SEQUENCE [LARGE SCALE GENOMIC DNA]</scope>
    <source>
        <strain evidence="1">Wuqing</strain>
    </source>
</reference>
<dbReference type="InterPro" id="IPR053164">
    <property type="entry name" value="IS1016-like_transposase"/>
</dbReference>
<accession>A0A0C2N2V0</accession>
<dbReference type="PANTHER" id="PTHR47163">
    <property type="entry name" value="DDE_TNP_IS1595 DOMAIN-CONTAINING PROTEIN"/>
    <property type="match status" value="1"/>
</dbReference>